<organism evidence="2 3">
    <name type="scientific">Plectus sambesii</name>
    <dbReference type="NCBI Taxonomy" id="2011161"/>
    <lineage>
        <taxon>Eukaryota</taxon>
        <taxon>Metazoa</taxon>
        <taxon>Ecdysozoa</taxon>
        <taxon>Nematoda</taxon>
        <taxon>Chromadorea</taxon>
        <taxon>Plectida</taxon>
        <taxon>Plectina</taxon>
        <taxon>Plectoidea</taxon>
        <taxon>Plectidae</taxon>
        <taxon>Plectus</taxon>
    </lineage>
</organism>
<keyword evidence="1" id="KW-0732">Signal</keyword>
<dbReference type="Proteomes" id="UP000887566">
    <property type="component" value="Unplaced"/>
</dbReference>
<feature type="chain" id="PRO_5036918155" evidence="1">
    <location>
        <begin position="20"/>
        <end position="239"/>
    </location>
</feature>
<name>A0A914WUW4_9BILA</name>
<proteinExistence type="predicted"/>
<protein>
    <submittedName>
        <fullName evidence="3">Secreted protein</fullName>
    </submittedName>
</protein>
<accession>A0A914WUW4</accession>
<reference evidence="3" key="1">
    <citation type="submission" date="2022-11" db="UniProtKB">
        <authorList>
            <consortium name="WormBaseParasite"/>
        </authorList>
    </citation>
    <scope>IDENTIFICATION</scope>
</reference>
<dbReference type="WBParaSite" id="PSAMB.scaffold493size49522.g6358.t1">
    <property type="protein sequence ID" value="PSAMB.scaffold493size49522.g6358.t1"/>
    <property type="gene ID" value="PSAMB.scaffold493size49522.g6358"/>
</dbReference>
<dbReference type="PANTHER" id="PTHR35014">
    <property type="entry name" value="INFECTION RESPONSE PROTEIN-RELATED"/>
    <property type="match status" value="1"/>
</dbReference>
<dbReference type="PANTHER" id="PTHR35014:SF1">
    <property type="entry name" value="INFECTION RESPONSE PROTEIN"/>
    <property type="match status" value="1"/>
</dbReference>
<sequence>MKVIVLIAYLAAIFVCTLGADKTIAPKWTHVISSTATNESRTQSLASRATCDIKKFEKCMRTFFRHLGMTSKAPKKPPSRKFELYFSTLVGMDPQGFKKACSYLSALSKCAPPSDCWKVDSIKQLLRDGQKGAFVILSMIWPYQYMCTKNYQTALSNWKCIIRAESQQNPCHSSGSSCKNVKAYLTCIRKLYTKKCKKAVGKMICRAEVAFVKAIAPNLCKPKDFDKACKKLRGLNDRF</sequence>
<evidence type="ECO:0000313" key="2">
    <source>
        <dbReference type="Proteomes" id="UP000887566"/>
    </source>
</evidence>
<dbReference type="AlphaFoldDB" id="A0A914WUW4"/>
<keyword evidence="2" id="KW-1185">Reference proteome</keyword>
<evidence type="ECO:0000313" key="3">
    <source>
        <dbReference type="WBParaSite" id="PSAMB.scaffold493size49522.g6358.t1"/>
    </source>
</evidence>
<evidence type="ECO:0000256" key="1">
    <source>
        <dbReference type="SAM" id="SignalP"/>
    </source>
</evidence>
<feature type="signal peptide" evidence="1">
    <location>
        <begin position="1"/>
        <end position="19"/>
    </location>
</feature>